<dbReference type="PANTHER" id="PTHR33932">
    <property type="entry name" value="NA(+)/H(+) ANTIPORTER SUBUNIT B"/>
    <property type="match status" value="1"/>
</dbReference>
<comment type="similarity">
    <text evidence="2">Belongs to the CPA3 antiporters (TC 2.A.63) subunit B family.</text>
</comment>
<evidence type="ECO:0000256" key="1">
    <source>
        <dbReference type="ARBA" id="ARBA00004651"/>
    </source>
</evidence>
<dbReference type="GO" id="GO:0005886">
    <property type="term" value="C:plasma membrane"/>
    <property type="evidence" value="ECO:0007669"/>
    <property type="project" value="UniProtKB-SubCell"/>
</dbReference>
<protein>
    <submittedName>
        <fullName evidence="9">Sodium:proton antiporter</fullName>
    </submittedName>
</protein>
<feature type="transmembrane region" description="Helical" evidence="7">
    <location>
        <begin position="112"/>
        <end position="136"/>
    </location>
</feature>
<keyword evidence="4 7" id="KW-0812">Transmembrane</keyword>
<dbReference type="EMBL" id="QGGB01000005">
    <property type="protein sequence ID" value="PWN06815.1"/>
    <property type="molecule type" value="Genomic_DNA"/>
</dbReference>
<evidence type="ECO:0000256" key="6">
    <source>
        <dbReference type="ARBA" id="ARBA00023136"/>
    </source>
</evidence>
<comment type="caution">
    <text evidence="9">The sequence shown here is derived from an EMBL/GenBank/DDBJ whole genome shotgun (WGS) entry which is preliminary data.</text>
</comment>
<gene>
    <name evidence="9" type="ORF">DDZ15_05955</name>
</gene>
<evidence type="ECO:0000256" key="7">
    <source>
        <dbReference type="SAM" id="Phobius"/>
    </source>
</evidence>
<dbReference type="PANTHER" id="PTHR33932:SF4">
    <property type="entry name" value="NA(+)_H(+) ANTIPORTER SUBUNIT B"/>
    <property type="match status" value="1"/>
</dbReference>
<reference evidence="9 10" key="1">
    <citation type="submission" date="2018-05" db="EMBL/GenBank/DDBJ databases">
        <title>Rhodohalobacter halophilus gen. nov., sp. nov., a moderately halophilic member of the family Balneolaceae.</title>
        <authorList>
            <person name="Liu Z.-W."/>
        </authorList>
    </citation>
    <scope>NUCLEOTIDE SEQUENCE [LARGE SCALE GENOMIC DNA]</scope>
    <source>
        <strain evidence="9 10">8A47</strain>
    </source>
</reference>
<sequence length="146" mass="15979">MRRQFESPIVLLGARLLSPYIMVFGWYVIFFGHYSPGGGFQGGALLAASVLLMRVASGRRISRLQIQEFATTPLAVVGVLIYFATGLTAMAMGGYFLDYGQLPIPGLEPDMLRYYGILIIEVGIGLAVMAILIMIFDNMVKGEDYG</sequence>
<dbReference type="InterPro" id="IPR007182">
    <property type="entry name" value="MnhB"/>
</dbReference>
<proteinExistence type="inferred from homology"/>
<keyword evidence="10" id="KW-1185">Reference proteome</keyword>
<dbReference type="InterPro" id="IPR050622">
    <property type="entry name" value="CPA3_antiporter_subunitB"/>
</dbReference>
<dbReference type="Proteomes" id="UP000245533">
    <property type="component" value="Unassembled WGS sequence"/>
</dbReference>
<keyword evidence="5 7" id="KW-1133">Transmembrane helix</keyword>
<feature type="transmembrane region" description="Helical" evidence="7">
    <location>
        <begin position="69"/>
        <end position="92"/>
    </location>
</feature>
<dbReference type="AlphaFoldDB" id="A0A316TUR8"/>
<evidence type="ECO:0000256" key="4">
    <source>
        <dbReference type="ARBA" id="ARBA00022692"/>
    </source>
</evidence>
<evidence type="ECO:0000256" key="2">
    <source>
        <dbReference type="ARBA" id="ARBA00009425"/>
    </source>
</evidence>
<dbReference type="OrthoDB" id="9798859at2"/>
<dbReference type="Pfam" id="PF04039">
    <property type="entry name" value="MnhB"/>
    <property type="match status" value="1"/>
</dbReference>
<organism evidence="9 10">
    <name type="scientific">Rhodohalobacter mucosus</name>
    <dbReference type="NCBI Taxonomy" id="2079485"/>
    <lineage>
        <taxon>Bacteria</taxon>
        <taxon>Pseudomonadati</taxon>
        <taxon>Balneolota</taxon>
        <taxon>Balneolia</taxon>
        <taxon>Balneolales</taxon>
        <taxon>Balneolaceae</taxon>
        <taxon>Rhodohalobacter</taxon>
    </lineage>
</organism>
<accession>A0A316TUR8</accession>
<feature type="transmembrane region" description="Helical" evidence="7">
    <location>
        <begin position="12"/>
        <end position="34"/>
    </location>
</feature>
<evidence type="ECO:0000313" key="10">
    <source>
        <dbReference type="Proteomes" id="UP000245533"/>
    </source>
</evidence>
<evidence type="ECO:0000256" key="3">
    <source>
        <dbReference type="ARBA" id="ARBA00022475"/>
    </source>
</evidence>
<comment type="subcellular location">
    <subcellularLocation>
        <location evidence="1">Cell membrane</location>
        <topology evidence="1">Multi-pass membrane protein</topology>
    </subcellularLocation>
</comment>
<name>A0A316TUR8_9BACT</name>
<evidence type="ECO:0000259" key="8">
    <source>
        <dbReference type="Pfam" id="PF04039"/>
    </source>
</evidence>
<keyword evidence="6 7" id="KW-0472">Membrane</keyword>
<feature type="transmembrane region" description="Helical" evidence="7">
    <location>
        <begin position="40"/>
        <end position="57"/>
    </location>
</feature>
<evidence type="ECO:0000256" key="5">
    <source>
        <dbReference type="ARBA" id="ARBA00022989"/>
    </source>
</evidence>
<evidence type="ECO:0000313" key="9">
    <source>
        <dbReference type="EMBL" id="PWN06815.1"/>
    </source>
</evidence>
<keyword evidence="3" id="KW-1003">Cell membrane</keyword>
<dbReference type="RefSeq" id="WP_109646110.1">
    <property type="nucleotide sequence ID" value="NZ_QGGB01000005.1"/>
</dbReference>
<feature type="domain" description="Na+/H+ antiporter MnhB subunit-related protein" evidence="8">
    <location>
        <begin position="12"/>
        <end position="133"/>
    </location>
</feature>